<evidence type="ECO:0000259" key="7">
    <source>
        <dbReference type="Pfam" id="PF00685"/>
    </source>
</evidence>
<dbReference type="SUPFAM" id="SSF52540">
    <property type="entry name" value="P-loop containing nucleoside triphosphate hydrolases"/>
    <property type="match status" value="1"/>
</dbReference>
<dbReference type="FunFam" id="3.40.50.300:FF:002997">
    <property type="entry name" value="Sulfotransferase"/>
    <property type="match status" value="1"/>
</dbReference>
<dbReference type="InterPro" id="IPR000863">
    <property type="entry name" value="Sulfotransferase_dom"/>
</dbReference>
<dbReference type="Pfam" id="PF00685">
    <property type="entry name" value="Sulfotransfer_1"/>
    <property type="match status" value="1"/>
</dbReference>
<evidence type="ECO:0000313" key="9">
    <source>
        <dbReference type="Proteomes" id="UP000092462"/>
    </source>
</evidence>
<dbReference type="EnsemblMetazoa" id="PPAI001762-RA">
    <property type="protein sequence ID" value="PPAI001762-PA"/>
    <property type="gene ID" value="PPAI001762"/>
</dbReference>
<evidence type="ECO:0000256" key="1">
    <source>
        <dbReference type="ARBA" id="ARBA00022679"/>
    </source>
</evidence>
<feature type="active site" description="For sulfotransferase activity" evidence="3">
    <location>
        <position position="110"/>
    </location>
</feature>
<dbReference type="InterPro" id="IPR027417">
    <property type="entry name" value="P-loop_NTPase"/>
</dbReference>
<dbReference type="GO" id="GO:0008467">
    <property type="term" value="F:[heparan sulfate]-glucosamine 3-sulfotransferase activity"/>
    <property type="evidence" value="ECO:0007669"/>
    <property type="project" value="TreeGrafter"/>
</dbReference>
<accession>A0A1B0D339</accession>
<dbReference type="EMBL" id="AJVK01023235">
    <property type="status" value="NOT_ANNOTATED_CDS"/>
    <property type="molecule type" value="Genomic_DNA"/>
</dbReference>
<reference evidence="8" key="1">
    <citation type="submission" date="2022-08" db="UniProtKB">
        <authorList>
            <consortium name="EnsemblMetazoa"/>
        </authorList>
    </citation>
    <scope>IDENTIFICATION</scope>
    <source>
        <strain evidence="8">Israel</strain>
    </source>
</reference>
<evidence type="ECO:0000256" key="6">
    <source>
        <dbReference type="SAM" id="Phobius"/>
    </source>
</evidence>
<feature type="transmembrane region" description="Helical" evidence="6">
    <location>
        <begin position="24"/>
        <end position="44"/>
    </location>
</feature>
<dbReference type="InterPro" id="IPR037359">
    <property type="entry name" value="NST/OST"/>
</dbReference>
<evidence type="ECO:0000256" key="4">
    <source>
        <dbReference type="PIRSR" id="PIRSR637359-2"/>
    </source>
</evidence>
<keyword evidence="6" id="KW-0812">Transmembrane</keyword>
<dbReference type="AlphaFoldDB" id="A0A1B0D339"/>
<keyword evidence="2" id="KW-0325">Glycoprotein</keyword>
<dbReference type="VEuPathDB" id="VectorBase:PPAI001762"/>
<feature type="binding site" evidence="4">
    <location>
        <begin position="110"/>
        <end position="114"/>
    </location>
    <ligand>
        <name>3'-phosphoadenylyl sulfate</name>
        <dbReference type="ChEBI" id="CHEBI:58339"/>
    </ligand>
</feature>
<sequence>MKPVGQDISHSEYILVVGISKPKLAALFLSVMIISLFFTFHVLYDRAVFSMQVTPTISEGSGEYSMGNRRTVLADDNSIVINHPIVVPNRVHFPKTGRRLPQALIIGAKKCGTRALLEMLNLHPEIQKANEEVHFFDRDENYVKGLEWYRKKMPHSFNGQITIEKSPSYFITPEVPERVRAMNASVKLLLIVREPVTRAISDYTQLRSHSATATLPQQQGTTSGGVAPSSQVYR</sequence>
<keyword evidence="6" id="KW-1133">Transmembrane helix</keyword>
<feature type="region of interest" description="Disordered" evidence="5">
    <location>
        <begin position="210"/>
        <end position="234"/>
    </location>
</feature>
<evidence type="ECO:0000256" key="2">
    <source>
        <dbReference type="ARBA" id="ARBA00023180"/>
    </source>
</evidence>
<evidence type="ECO:0000256" key="5">
    <source>
        <dbReference type="SAM" id="MobiDB-lite"/>
    </source>
</evidence>
<proteinExistence type="predicted"/>
<feature type="binding site" evidence="4">
    <location>
        <position position="201"/>
    </location>
    <ligand>
        <name>3'-phosphoadenylyl sulfate</name>
        <dbReference type="ChEBI" id="CHEBI:58339"/>
    </ligand>
</feature>
<dbReference type="VEuPathDB" id="VectorBase:PPAPM1_007222"/>
<name>A0A1B0D339_PHLPP</name>
<dbReference type="PANTHER" id="PTHR10605">
    <property type="entry name" value="HEPARAN SULFATE SULFOTRANSFERASE"/>
    <property type="match status" value="1"/>
</dbReference>
<dbReference type="Gene3D" id="3.40.50.300">
    <property type="entry name" value="P-loop containing nucleotide triphosphate hydrolases"/>
    <property type="match status" value="1"/>
</dbReference>
<evidence type="ECO:0000313" key="8">
    <source>
        <dbReference type="EnsemblMetazoa" id="PPAI001762-PA"/>
    </source>
</evidence>
<keyword evidence="9" id="KW-1185">Reference proteome</keyword>
<keyword evidence="6" id="KW-0472">Membrane</keyword>
<protein>
    <recommendedName>
        <fullName evidence="7">Sulfotransferase domain-containing protein</fullName>
    </recommendedName>
</protein>
<dbReference type="PANTHER" id="PTHR10605:SF65">
    <property type="entry name" value="GH20068P"/>
    <property type="match status" value="1"/>
</dbReference>
<feature type="binding site" evidence="4">
    <location>
        <position position="193"/>
    </location>
    <ligand>
        <name>3'-phosphoadenylyl sulfate</name>
        <dbReference type="ChEBI" id="CHEBI:58339"/>
    </ligand>
</feature>
<organism evidence="8 9">
    <name type="scientific">Phlebotomus papatasi</name>
    <name type="common">Sandfly</name>
    <dbReference type="NCBI Taxonomy" id="29031"/>
    <lineage>
        <taxon>Eukaryota</taxon>
        <taxon>Metazoa</taxon>
        <taxon>Ecdysozoa</taxon>
        <taxon>Arthropoda</taxon>
        <taxon>Hexapoda</taxon>
        <taxon>Insecta</taxon>
        <taxon>Pterygota</taxon>
        <taxon>Neoptera</taxon>
        <taxon>Endopterygota</taxon>
        <taxon>Diptera</taxon>
        <taxon>Nematocera</taxon>
        <taxon>Psychodoidea</taxon>
        <taxon>Psychodidae</taxon>
        <taxon>Phlebotomus</taxon>
        <taxon>Phlebotomus</taxon>
    </lineage>
</organism>
<dbReference type="EMBL" id="AJVK01023234">
    <property type="status" value="NOT_ANNOTATED_CDS"/>
    <property type="molecule type" value="Genomic_DNA"/>
</dbReference>
<feature type="compositionally biased region" description="Polar residues" evidence="5">
    <location>
        <begin position="210"/>
        <end position="221"/>
    </location>
</feature>
<feature type="domain" description="Sulfotransferase" evidence="7">
    <location>
        <begin position="101"/>
        <end position="211"/>
    </location>
</feature>
<keyword evidence="1" id="KW-0808">Transferase</keyword>
<evidence type="ECO:0000256" key="3">
    <source>
        <dbReference type="PIRSR" id="PIRSR637359-1"/>
    </source>
</evidence>
<dbReference type="Proteomes" id="UP000092462">
    <property type="component" value="Unassembled WGS sequence"/>
</dbReference>